<evidence type="ECO:0000313" key="1">
    <source>
        <dbReference type="EMBL" id="BCA89094.1"/>
    </source>
</evidence>
<evidence type="ECO:0000313" key="2">
    <source>
        <dbReference type="Proteomes" id="UP000501727"/>
    </source>
</evidence>
<reference evidence="2" key="2">
    <citation type="submission" date="2020-03" db="EMBL/GenBank/DDBJ databases">
        <title>Complete Genome Sequence of Adlercreutzia sp. strain 8CFCBH1 Producing Equol, Isolated from Healthy Japanese Feces.</title>
        <authorList>
            <person name="Ogata Y."/>
            <person name="Sakamoto M."/>
            <person name="Ohkuma M."/>
            <person name="Hattori M."/>
            <person name="Suda W."/>
        </authorList>
    </citation>
    <scope>NUCLEOTIDE SEQUENCE [LARGE SCALE GENOMIC DNA]</scope>
    <source>
        <strain evidence="2">8CFCBH1</strain>
    </source>
</reference>
<proteinExistence type="predicted"/>
<dbReference type="Proteomes" id="UP000501727">
    <property type="component" value="Chromosome"/>
</dbReference>
<protein>
    <submittedName>
        <fullName evidence="1">Uncharacterized protein</fullName>
    </submittedName>
</protein>
<keyword evidence="2" id="KW-1185">Reference proteome</keyword>
<organism evidence="1 2">
    <name type="scientific">Adlercreutzia hattorii</name>
    <dbReference type="NCBI Taxonomy" id="2707299"/>
    <lineage>
        <taxon>Bacteria</taxon>
        <taxon>Bacillati</taxon>
        <taxon>Actinomycetota</taxon>
        <taxon>Coriobacteriia</taxon>
        <taxon>Eggerthellales</taxon>
        <taxon>Eggerthellaceae</taxon>
        <taxon>Adlercreutzia</taxon>
    </lineage>
</organism>
<dbReference type="EMBL" id="AP022829">
    <property type="protein sequence ID" value="BCA89094.1"/>
    <property type="molecule type" value="Genomic_DNA"/>
</dbReference>
<accession>A0A6F8SMW5</accession>
<reference evidence="2" key="1">
    <citation type="journal article" date="2020" name="Microbiol. Resour. Announc.">
        <title>Complete Genome Sequence of Adlercreutzia sp. Strain 8CFCBH1, a Potent Producer of Equol, Isolated from Healthy Japanese Feces.</title>
        <authorList>
            <person name="Ogata Y."/>
            <person name="Sakamoto M."/>
            <person name="Ohkuma M."/>
            <person name="Hattori M."/>
            <person name="Suda W."/>
        </authorList>
    </citation>
    <scope>NUCLEOTIDE SEQUENCE [LARGE SCALE GENOMIC DNA]</scope>
    <source>
        <strain evidence="2">8CFCBH1</strain>
    </source>
</reference>
<sequence length="341" mass="38187">MPNSTELSSYELANLRGRAGRLMKDFIGRTFVLDEESFDNSDSHVQGDLFEDTYKSLDTDYASIFLANRSTIIDCVATDHLVSENAEAPGHIAIYIRQAAIKYGKDFRGYLEKRGITLSESEAAQVVRTLSNLTISPEICAQNRYVDPIALEQILADSQIPRLPENPNDSNLANLLNDLIQYLSRQSYYIQRVEQELGSRIVSTGKLQALTMYASQWIKGQPLAKMLDNSFINSKPDEIDSAISMIEGKVAYSLPNLLAPVYGAKGVDTVILTCMEAGSFNPFTRKLMDLGIARETALKISEEPRKQLITPSDTYQDLVKFVKLVAPSLEKWDRIQIPFLE</sequence>
<dbReference type="AlphaFoldDB" id="A0A6F8SMW5"/>
<gene>
    <name evidence="1" type="ORF">ADCFC_15910</name>
</gene>
<dbReference type="KEGG" id="ahat:ADCFC_17130"/>
<name>A0A6F8SMW5_9ACTN</name>